<proteinExistence type="predicted"/>
<dbReference type="EMBL" id="JAPEVA010000030">
    <property type="protein sequence ID" value="KAJ4405976.1"/>
    <property type="molecule type" value="Genomic_DNA"/>
</dbReference>
<evidence type="ECO:0000313" key="3">
    <source>
        <dbReference type="Proteomes" id="UP001140510"/>
    </source>
</evidence>
<feature type="compositionally biased region" description="Basic and acidic residues" evidence="1">
    <location>
        <begin position="8"/>
        <end position="18"/>
    </location>
</feature>
<name>A0A9W8ZHP9_9PLEO</name>
<evidence type="ECO:0000313" key="2">
    <source>
        <dbReference type="EMBL" id="KAJ4405976.1"/>
    </source>
</evidence>
<sequence length="69" mass="7955">MNDEEKFEEMQRKPEPARQPEIQPAFVHDGLLGSQVIETPDSDTSLVPDVRDYYLANSTETYDPEDKIQ</sequence>
<evidence type="ECO:0000256" key="1">
    <source>
        <dbReference type="SAM" id="MobiDB-lite"/>
    </source>
</evidence>
<accession>A0A9W8ZHP9</accession>
<reference evidence="2" key="1">
    <citation type="submission" date="2022-10" db="EMBL/GenBank/DDBJ databases">
        <title>Tapping the CABI collections for fungal endophytes: first genome assemblies for Collariella, Neodidymelliopsis, Ascochyta clinopodiicola, Didymella pomorum, Didymosphaeria variabile, Neocosmospora piperis and Neocucurbitaria cava.</title>
        <authorList>
            <person name="Hill R."/>
        </authorList>
    </citation>
    <scope>NUCLEOTIDE SEQUENCE</scope>
    <source>
        <strain evidence="2">IMI 355091</strain>
    </source>
</reference>
<keyword evidence="3" id="KW-1185">Reference proteome</keyword>
<dbReference type="AlphaFoldDB" id="A0A9W8ZHP9"/>
<feature type="region of interest" description="Disordered" evidence="1">
    <location>
        <begin position="1"/>
        <end position="22"/>
    </location>
</feature>
<comment type="caution">
    <text evidence="2">The sequence shown here is derived from an EMBL/GenBank/DDBJ whole genome shotgun (WGS) entry which is preliminary data.</text>
</comment>
<dbReference type="Proteomes" id="UP001140510">
    <property type="component" value="Unassembled WGS sequence"/>
</dbReference>
<organism evidence="2 3">
    <name type="scientific">Didymella pomorum</name>
    <dbReference type="NCBI Taxonomy" id="749634"/>
    <lineage>
        <taxon>Eukaryota</taxon>
        <taxon>Fungi</taxon>
        <taxon>Dikarya</taxon>
        <taxon>Ascomycota</taxon>
        <taxon>Pezizomycotina</taxon>
        <taxon>Dothideomycetes</taxon>
        <taxon>Pleosporomycetidae</taxon>
        <taxon>Pleosporales</taxon>
        <taxon>Pleosporineae</taxon>
        <taxon>Didymellaceae</taxon>
        <taxon>Didymella</taxon>
    </lineage>
</organism>
<gene>
    <name evidence="2" type="ORF">N0V91_004860</name>
</gene>
<protein>
    <submittedName>
        <fullName evidence="2">Uncharacterized protein</fullName>
    </submittedName>
</protein>